<gene>
    <name evidence="1" type="ORF">EV192_11397</name>
</gene>
<reference evidence="1 2" key="1">
    <citation type="submission" date="2019-03" db="EMBL/GenBank/DDBJ databases">
        <title>Genomic Encyclopedia of Type Strains, Phase IV (KMG-IV): sequencing the most valuable type-strain genomes for metagenomic binning, comparative biology and taxonomic classification.</title>
        <authorList>
            <person name="Goeker M."/>
        </authorList>
    </citation>
    <scope>NUCLEOTIDE SEQUENCE [LARGE SCALE GENOMIC DNA]</scope>
    <source>
        <strain evidence="1 2">DSM 45934</strain>
    </source>
</reference>
<dbReference type="RefSeq" id="WP_132124678.1">
    <property type="nucleotide sequence ID" value="NZ_SLWS01000013.1"/>
</dbReference>
<accession>A0A4R2J310</accession>
<sequence length="122" mass="13250">MDEQQPNKTLLDYAAGDPRLATALATSLRSMAAQAKNPDNKKLIDDVLAGKADLRDVLRTKGVASRFGETALPRVRSFMALSEEQRAEAIAKAEATLTAHYDRLVEERKKRSGEPGGGVRGQ</sequence>
<keyword evidence="2" id="KW-1185">Reference proteome</keyword>
<protein>
    <submittedName>
        <fullName evidence="1">Uncharacterized protein</fullName>
    </submittedName>
</protein>
<name>A0A4R2J310_9PSEU</name>
<comment type="caution">
    <text evidence="1">The sequence shown here is derived from an EMBL/GenBank/DDBJ whole genome shotgun (WGS) entry which is preliminary data.</text>
</comment>
<dbReference type="EMBL" id="SLWS01000013">
    <property type="protein sequence ID" value="TCO50719.1"/>
    <property type="molecule type" value="Genomic_DNA"/>
</dbReference>
<evidence type="ECO:0000313" key="2">
    <source>
        <dbReference type="Proteomes" id="UP000295680"/>
    </source>
</evidence>
<dbReference type="AlphaFoldDB" id="A0A4R2J310"/>
<dbReference type="Proteomes" id="UP000295680">
    <property type="component" value="Unassembled WGS sequence"/>
</dbReference>
<organism evidence="1 2">
    <name type="scientific">Actinocrispum wychmicini</name>
    <dbReference type="NCBI Taxonomy" id="1213861"/>
    <lineage>
        <taxon>Bacteria</taxon>
        <taxon>Bacillati</taxon>
        <taxon>Actinomycetota</taxon>
        <taxon>Actinomycetes</taxon>
        <taxon>Pseudonocardiales</taxon>
        <taxon>Pseudonocardiaceae</taxon>
        <taxon>Actinocrispum</taxon>
    </lineage>
</organism>
<proteinExistence type="predicted"/>
<evidence type="ECO:0000313" key="1">
    <source>
        <dbReference type="EMBL" id="TCO50719.1"/>
    </source>
</evidence>